<dbReference type="EMBL" id="FNON01000001">
    <property type="protein sequence ID" value="SDW70065.1"/>
    <property type="molecule type" value="Genomic_DNA"/>
</dbReference>
<evidence type="ECO:0000313" key="3">
    <source>
        <dbReference type="Proteomes" id="UP000199515"/>
    </source>
</evidence>
<dbReference type="AlphaFoldDB" id="A0A1H2VNZ8"/>
<sequence>MAEFTLEALIAALREAAGEDEAGGLGGDILDTDFDELGYDSLALFNTVGKIERELGISLPDETVGEATTPRLLLRSVNENLGQRV</sequence>
<dbReference type="InterPro" id="IPR036736">
    <property type="entry name" value="ACP-like_sf"/>
</dbReference>
<dbReference type="Pfam" id="PF00550">
    <property type="entry name" value="PP-binding"/>
    <property type="match status" value="1"/>
</dbReference>
<dbReference type="RefSeq" id="WP_091287567.1">
    <property type="nucleotide sequence ID" value="NZ_FNON01000001.1"/>
</dbReference>
<gene>
    <name evidence="2" type="ORF">SAMN05421504_1011288</name>
</gene>
<dbReference type="Proteomes" id="UP000199515">
    <property type="component" value="Unassembled WGS sequence"/>
</dbReference>
<reference evidence="2 3" key="1">
    <citation type="submission" date="2016-10" db="EMBL/GenBank/DDBJ databases">
        <authorList>
            <person name="de Groot N.N."/>
        </authorList>
    </citation>
    <scope>NUCLEOTIDE SEQUENCE [LARGE SCALE GENOMIC DNA]</scope>
    <source>
        <strain evidence="2 3">CPCC 202699</strain>
    </source>
</reference>
<dbReference type="InterPro" id="IPR009081">
    <property type="entry name" value="PP-bd_ACP"/>
</dbReference>
<organism evidence="2 3">
    <name type="scientific">Amycolatopsis xylanica</name>
    <dbReference type="NCBI Taxonomy" id="589385"/>
    <lineage>
        <taxon>Bacteria</taxon>
        <taxon>Bacillati</taxon>
        <taxon>Actinomycetota</taxon>
        <taxon>Actinomycetes</taxon>
        <taxon>Pseudonocardiales</taxon>
        <taxon>Pseudonocardiaceae</taxon>
        <taxon>Amycolatopsis</taxon>
    </lineage>
</organism>
<evidence type="ECO:0000259" key="1">
    <source>
        <dbReference type="PROSITE" id="PS50075"/>
    </source>
</evidence>
<dbReference type="PROSITE" id="PS50075">
    <property type="entry name" value="CARRIER"/>
    <property type="match status" value="1"/>
</dbReference>
<keyword evidence="3" id="KW-1185">Reference proteome</keyword>
<feature type="domain" description="Carrier" evidence="1">
    <location>
        <begin position="3"/>
        <end position="81"/>
    </location>
</feature>
<accession>A0A1H2VNZ8</accession>
<proteinExistence type="predicted"/>
<dbReference type="OrthoDB" id="3537906at2"/>
<evidence type="ECO:0000313" key="2">
    <source>
        <dbReference type="EMBL" id="SDW70065.1"/>
    </source>
</evidence>
<name>A0A1H2VNZ8_9PSEU</name>
<dbReference type="Gene3D" id="1.10.1200.10">
    <property type="entry name" value="ACP-like"/>
    <property type="match status" value="1"/>
</dbReference>
<dbReference type="STRING" id="589385.SAMN05421504_1011288"/>
<protein>
    <submittedName>
        <fullName evidence="2">Act minimal PKS acyl carrier protein</fullName>
    </submittedName>
</protein>
<dbReference type="SUPFAM" id="SSF47336">
    <property type="entry name" value="ACP-like"/>
    <property type="match status" value="1"/>
</dbReference>